<dbReference type="EMBL" id="JAJFAZ020000003">
    <property type="protein sequence ID" value="KAI5340708.1"/>
    <property type="molecule type" value="Genomic_DNA"/>
</dbReference>
<evidence type="ECO:0000313" key="2">
    <source>
        <dbReference type="Proteomes" id="UP001054821"/>
    </source>
</evidence>
<reference evidence="1 2" key="1">
    <citation type="journal article" date="2022" name="G3 (Bethesda)">
        <title>Whole-genome sequence and methylome profiling of the almond [Prunus dulcis (Mill.) D.A. Webb] cultivar 'Nonpareil'.</title>
        <authorList>
            <person name="D'Amico-Willman K.M."/>
            <person name="Ouma W.Z."/>
            <person name="Meulia T."/>
            <person name="Sideli G.M."/>
            <person name="Gradziel T.M."/>
            <person name="Fresnedo-Ramirez J."/>
        </authorList>
    </citation>
    <scope>NUCLEOTIDE SEQUENCE [LARGE SCALE GENOMIC DNA]</scope>
    <source>
        <strain evidence="1">Clone GOH B32 T37-40</strain>
    </source>
</reference>
<organism evidence="1 2">
    <name type="scientific">Prunus dulcis</name>
    <name type="common">Almond</name>
    <name type="synonym">Amygdalus dulcis</name>
    <dbReference type="NCBI Taxonomy" id="3755"/>
    <lineage>
        <taxon>Eukaryota</taxon>
        <taxon>Viridiplantae</taxon>
        <taxon>Streptophyta</taxon>
        <taxon>Embryophyta</taxon>
        <taxon>Tracheophyta</taxon>
        <taxon>Spermatophyta</taxon>
        <taxon>Magnoliopsida</taxon>
        <taxon>eudicotyledons</taxon>
        <taxon>Gunneridae</taxon>
        <taxon>Pentapetalae</taxon>
        <taxon>rosids</taxon>
        <taxon>fabids</taxon>
        <taxon>Rosales</taxon>
        <taxon>Rosaceae</taxon>
        <taxon>Amygdaloideae</taxon>
        <taxon>Amygdaleae</taxon>
        <taxon>Prunus</taxon>
    </lineage>
</organism>
<protein>
    <submittedName>
        <fullName evidence="1">Uncharacterized protein</fullName>
    </submittedName>
</protein>
<proteinExistence type="predicted"/>
<accession>A0AAD4WCX3</accession>
<evidence type="ECO:0000313" key="1">
    <source>
        <dbReference type="EMBL" id="KAI5340708.1"/>
    </source>
</evidence>
<dbReference type="AlphaFoldDB" id="A0AAD4WCX3"/>
<comment type="caution">
    <text evidence="1">The sequence shown here is derived from an EMBL/GenBank/DDBJ whole genome shotgun (WGS) entry which is preliminary data.</text>
</comment>
<gene>
    <name evidence="1" type="ORF">L3X38_019982</name>
</gene>
<keyword evidence="2" id="KW-1185">Reference proteome</keyword>
<sequence length="85" mass="8549">MVVVVRLGSAGGLTGSTGSTAGAPNQQLLPTVRRGQPCFTTGTCGTLALLSSQTLGSSSSKVQGMVEMALQLVALAEPELKKSKS</sequence>
<name>A0AAD4WCX3_PRUDU</name>
<dbReference type="Proteomes" id="UP001054821">
    <property type="component" value="Chromosome 3"/>
</dbReference>